<gene>
    <name evidence="1" type="ORF">Ami103574_04180</name>
</gene>
<dbReference type="KEGG" id="abut:Ami103574_04180"/>
<evidence type="ECO:0000313" key="2">
    <source>
        <dbReference type="Proteomes" id="UP000466848"/>
    </source>
</evidence>
<sequence>MKTSIISRVLADDIDPMEASFIISKLKSDAEKHGYSIRGTGEAYFTFWGENNCLSKISYDSGSQQITETQLKEVKRIWLDYAQ</sequence>
<evidence type="ECO:0000313" key="1">
    <source>
        <dbReference type="EMBL" id="QIB68568.1"/>
    </source>
</evidence>
<name>A0A858BU17_9FIRM</name>
<dbReference type="EMBL" id="CP048649">
    <property type="protein sequence ID" value="QIB68568.1"/>
    <property type="molecule type" value="Genomic_DNA"/>
</dbReference>
<organism evidence="1 2">
    <name type="scientific">Aminipila butyrica</name>
    <dbReference type="NCBI Taxonomy" id="433296"/>
    <lineage>
        <taxon>Bacteria</taxon>
        <taxon>Bacillati</taxon>
        <taxon>Bacillota</taxon>
        <taxon>Clostridia</taxon>
        <taxon>Peptostreptococcales</taxon>
        <taxon>Anaerovoracaceae</taxon>
        <taxon>Aminipila</taxon>
    </lineage>
</organism>
<dbReference type="AlphaFoldDB" id="A0A858BU17"/>
<dbReference type="Proteomes" id="UP000466848">
    <property type="component" value="Chromosome"/>
</dbReference>
<reference evidence="1 2" key="1">
    <citation type="submission" date="2020-02" db="EMBL/GenBank/DDBJ databases">
        <authorList>
            <person name="Kim Y.B."/>
            <person name="Roh S.W."/>
        </authorList>
    </citation>
    <scope>NUCLEOTIDE SEQUENCE [LARGE SCALE GENOMIC DNA]</scope>
    <source>
        <strain evidence="1 2">DSM 103574</strain>
    </source>
</reference>
<keyword evidence="2" id="KW-1185">Reference proteome</keyword>
<dbReference type="RefSeq" id="WP_163065431.1">
    <property type="nucleotide sequence ID" value="NZ_CP048649.1"/>
</dbReference>
<protein>
    <submittedName>
        <fullName evidence="1">Uncharacterized protein</fullName>
    </submittedName>
</protein>
<accession>A0A858BU17</accession>
<proteinExistence type="predicted"/>